<dbReference type="InterPro" id="IPR050295">
    <property type="entry name" value="Plant_2OG-oxidoreductases"/>
</dbReference>
<dbReference type="Proteomes" id="UP000237105">
    <property type="component" value="Unassembled WGS sequence"/>
</dbReference>
<evidence type="ECO:0000256" key="1">
    <source>
        <dbReference type="ARBA" id="ARBA00022723"/>
    </source>
</evidence>
<dbReference type="OrthoDB" id="627829at2759"/>
<dbReference type="EMBL" id="JXTB01000134">
    <property type="protein sequence ID" value="PON60011.1"/>
    <property type="molecule type" value="Genomic_DNA"/>
</dbReference>
<evidence type="ECO:0000313" key="5">
    <source>
        <dbReference type="EMBL" id="PON60011.1"/>
    </source>
</evidence>
<dbReference type="Gene3D" id="2.60.120.330">
    <property type="entry name" value="B-lactam Antibiotic, Isopenicillin N Synthase, Chain"/>
    <property type="match status" value="1"/>
</dbReference>
<dbReference type="InterPro" id="IPR044861">
    <property type="entry name" value="IPNS-like_FE2OG_OXY"/>
</dbReference>
<dbReference type="GO" id="GO:0046872">
    <property type="term" value="F:metal ion binding"/>
    <property type="evidence" value="ECO:0007669"/>
    <property type="project" value="UniProtKB-KW"/>
</dbReference>
<keyword evidence="5" id="KW-0223">Dioxygenase</keyword>
<sequence length="83" mass="9398">MVAEDGAWRLAPELRGALQVNVGDHFEVLSNGSYKSLVHRATLRRDTTRISIASLHCLGMDDKMGPAEELVDNEQYEDWVQRK</sequence>
<dbReference type="AlphaFoldDB" id="A0A2P5CG42"/>
<keyword evidence="1" id="KW-0479">Metal-binding</keyword>
<dbReference type="GO" id="GO:0031418">
    <property type="term" value="F:L-ascorbic acid binding"/>
    <property type="evidence" value="ECO:0007669"/>
    <property type="project" value="UniProtKB-KW"/>
</dbReference>
<dbReference type="PANTHER" id="PTHR47991">
    <property type="entry name" value="OXOGLUTARATE/IRON-DEPENDENT DIOXYGENASE"/>
    <property type="match status" value="1"/>
</dbReference>
<accession>A0A2P5CG42</accession>
<keyword evidence="3" id="KW-0408">Iron</keyword>
<proteinExistence type="predicted"/>
<name>A0A2P5CG42_PARAD</name>
<dbReference type="InterPro" id="IPR027443">
    <property type="entry name" value="IPNS-like_sf"/>
</dbReference>
<keyword evidence="5" id="KW-0560">Oxidoreductase</keyword>
<comment type="caution">
    <text evidence="5">The sequence shown here is derived from an EMBL/GenBank/DDBJ whole genome shotgun (WGS) entry which is preliminary data.</text>
</comment>
<evidence type="ECO:0000256" key="3">
    <source>
        <dbReference type="ARBA" id="ARBA00023004"/>
    </source>
</evidence>
<dbReference type="Pfam" id="PF03171">
    <property type="entry name" value="2OG-FeII_Oxy"/>
    <property type="match status" value="1"/>
</dbReference>
<evidence type="ECO:0000313" key="6">
    <source>
        <dbReference type="Proteomes" id="UP000237105"/>
    </source>
</evidence>
<feature type="domain" description="Isopenicillin N synthase-like Fe(2+) 2OG dioxygenase" evidence="4">
    <location>
        <begin position="4"/>
        <end position="56"/>
    </location>
</feature>
<protein>
    <submittedName>
        <fullName evidence="5">Oxoglutarate/iron-dependent dioxygenase</fullName>
    </submittedName>
</protein>
<evidence type="ECO:0000259" key="4">
    <source>
        <dbReference type="Pfam" id="PF03171"/>
    </source>
</evidence>
<evidence type="ECO:0000256" key="2">
    <source>
        <dbReference type="ARBA" id="ARBA00022896"/>
    </source>
</evidence>
<keyword evidence="2" id="KW-0847">Vitamin C</keyword>
<organism evidence="5 6">
    <name type="scientific">Parasponia andersonii</name>
    <name type="common">Sponia andersonii</name>
    <dbReference type="NCBI Taxonomy" id="3476"/>
    <lineage>
        <taxon>Eukaryota</taxon>
        <taxon>Viridiplantae</taxon>
        <taxon>Streptophyta</taxon>
        <taxon>Embryophyta</taxon>
        <taxon>Tracheophyta</taxon>
        <taxon>Spermatophyta</taxon>
        <taxon>Magnoliopsida</taxon>
        <taxon>eudicotyledons</taxon>
        <taxon>Gunneridae</taxon>
        <taxon>Pentapetalae</taxon>
        <taxon>rosids</taxon>
        <taxon>fabids</taxon>
        <taxon>Rosales</taxon>
        <taxon>Cannabaceae</taxon>
        <taxon>Parasponia</taxon>
    </lineage>
</organism>
<dbReference type="GO" id="GO:0051213">
    <property type="term" value="F:dioxygenase activity"/>
    <property type="evidence" value="ECO:0007669"/>
    <property type="project" value="UniProtKB-KW"/>
</dbReference>
<gene>
    <name evidence="5" type="ORF">PanWU01x14_155250</name>
</gene>
<reference evidence="6" key="1">
    <citation type="submission" date="2016-06" db="EMBL/GenBank/DDBJ databases">
        <title>Parallel loss of symbiosis genes in relatives of nitrogen-fixing non-legume Parasponia.</title>
        <authorList>
            <person name="Van Velzen R."/>
            <person name="Holmer R."/>
            <person name="Bu F."/>
            <person name="Rutten L."/>
            <person name="Van Zeijl A."/>
            <person name="Liu W."/>
            <person name="Santuari L."/>
            <person name="Cao Q."/>
            <person name="Sharma T."/>
            <person name="Shen D."/>
            <person name="Roswanjaya Y."/>
            <person name="Wardhani T."/>
            <person name="Kalhor M.S."/>
            <person name="Jansen J."/>
            <person name="Van den Hoogen J."/>
            <person name="Gungor B."/>
            <person name="Hartog M."/>
            <person name="Hontelez J."/>
            <person name="Verver J."/>
            <person name="Yang W.-C."/>
            <person name="Schijlen E."/>
            <person name="Repin R."/>
            <person name="Schilthuizen M."/>
            <person name="Schranz E."/>
            <person name="Heidstra R."/>
            <person name="Miyata K."/>
            <person name="Fedorova E."/>
            <person name="Kohlen W."/>
            <person name="Bisseling T."/>
            <person name="Smit S."/>
            <person name="Geurts R."/>
        </authorList>
    </citation>
    <scope>NUCLEOTIDE SEQUENCE [LARGE SCALE GENOMIC DNA]</scope>
    <source>
        <strain evidence="6">cv. WU1-14</strain>
    </source>
</reference>
<dbReference type="SUPFAM" id="SSF51197">
    <property type="entry name" value="Clavaminate synthase-like"/>
    <property type="match status" value="1"/>
</dbReference>
<keyword evidence="6" id="KW-1185">Reference proteome</keyword>